<dbReference type="SUPFAM" id="SSF50475">
    <property type="entry name" value="FMN-binding split barrel"/>
    <property type="match status" value="1"/>
</dbReference>
<dbReference type="OrthoDB" id="9783347at2"/>
<dbReference type="RefSeq" id="WP_126010143.1">
    <property type="nucleotide sequence ID" value="NZ_CP032509.1"/>
</dbReference>
<feature type="domain" description="Flavin reductase like" evidence="1">
    <location>
        <begin position="21"/>
        <end position="170"/>
    </location>
</feature>
<dbReference type="EMBL" id="CP032509">
    <property type="protein sequence ID" value="AZN71824.1"/>
    <property type="molecule type" value="Genomic_DNA"/>
</dbReference>
<dbReference type="InterPro" id="IPR002563">
    <property type="entry name" value="Flavin_Rdtase-like_dom"/>
</dbReference>
<reference evidence="2 3" key="1">
    <citation type="submission" date="2018-09" db="EMBL/GenBank/DDBJ databases">
        <title>Marinorhizobium profundi gen. nov., sp. nov., isolated from a deep-sea sediment sample from the New Britain Trench and proposal of Marinorhizobiaceae fam. nov. in the order Rhizobiales of the class Alphaproteobacteria.</title>
        <authorList>
            <person name="Cao J."/>
        </authorList>
    </citation>
    <scope>NUCLEOTIDE SEQUENCE [LARGE SCALE GENOMIC DNA]</scope>
    <source>
        <strain evidence="2 3">WS11</strain>
    </source>
</reference>
<evidence type="ECO:0000259" key="1">
    <source>
        <dbReference type="SMART" id="SM00903"/>
    </source>
</evidence>
<keyword evidence="3" id="KW-1185">Reference proteome</keyword>
<dbReference type="Pfam" id="PF01613">
    <property type="entry name" value="Flavin_Reduct"/>
    <property type="match status" value="1"/>
</dbReference>
<name>A0A3S9B4H0_9HYPH</name>
<evidence type="ECO:0000313" key="3">
    <source>
        <dbReference type="Proteomes" id="UP000268192"/>
    </source>
</evidence>
<dbReference type="InterPro" id="IPR012349">
    <property type="entry name" value="Split_barrel_FMN-bd"/>
</dbReference>
<dbReference type="PANTHER" id="PTHR43812">
    <property type="entry name" value="BLR2425 PROTEIN"/>
    <property type="match status" value="1"/>
</dbReference>
<dbReference type="KEGG" id="abaw:D5400_11545"/>
<dbReference type="GO" id="GO:0010181">
    <property type="term" value="F:FMN binding"/>
    <property type="evidence" value="ECO:0007669"/>
    <property type="project" value="InterPro"/>
</dbReference>
<dbReference type="GO" id="GO:0016646">
    <property type="term" value="F:oxidoreductase activity, acting on the CH-NH group of donors, NAD or NADP as acceptor"/>
    <property type="evidence" value="ECO:0007669"/>
    <property type="project" value="UniProtKB-ARBA"/>
</dbReference>
<accession>A0A3S9B4H0</accession>
<dbReference type="SMART" id="SM00903">
    <property type="entry name" value="Flavin_Reduct"/>
    <property type="match status" value="1"/>
</dbReference>
<dbReference type="AlphaFoldDB" id="A0A3S9B4H0"/>
<dbReference type="PANTHER" id="PTHR43812:SF2">
    <property type="entry name" value="FLAVIN REDUCTASE LIKE DOMAIN-CONTAINING PROTEIN"/>
    <property type="match status" value="1"/>
</dbReference>
<organism evidence="2 3">
    <name type="scientific">Georhizobium profundi</name>
    <dbReference type="NCBI Taxonomy" id="2341112"/>
    <lineage>
        <taxon>Bacteria</taxon>
        <taxon>Pseudomonadati</taxon>
        <taxon>Pseudomonadota</taxon>
        <taxon>Alphaproteobacteria</taxon>
        <taxon>Hyphomicrobiales</taxon>
        <taxon>Rhizobiaceae</taxon>
        <taxon>Georhizobium</taxon>
    </lineage>
</organism>
<dbReference type="Proteomes" id="UP000268192">
    <property type="component" value="Chromosome"/>
</dbReference>
<dbReference type="Gene3D" id="2.30.110.10">
    <property type="entry name" value="Electron Transport, Fmn-binding Protein, Chain A"/>
    <property type="match status" value="1"/>
</dbReference>
<proteinExistence type="predicted"/>
<protein>
    <submittedName>
        <fullName evidence="2">Flavin reductase family protein</fullName>
    </submittedName>
</protein>
<sequence length="206" mass="22748">MFYTTDTNRHGLAHDPYKAIISPRPIGWIGTKSKDGALNLAPYSFFNAVSDRPKLLMFSSAGYKHSARNAEETGVFTTNLVGRALTEQMNMSSVDAPDGVDEFELSGLTAKAGELVDAPYVDEAYAVLECRTTDVFRPKGLDGQPSENWMVLGQVVGIRIRDEAIRNGRLDMALVAPLARLGYMDYCDGGDTFELFRPEWEAVKRA</sequence>
<evidence type="ECO:0000313" key="2">
    <source>
        <dbReference type="EMBL" id="AZN71824.1"/>
    </source>
</evidence>
<gene>
    <name evidence="2" type="ORF">D5400_11545</name>
</gene>